<dbReference type="EMBL" id="JAATVY010000030">
    <property type="protein sequence ID" value="NJC73471.1"/>
    <property type="molecule type" value="Genomic_DNA"/>
</dbReference>
<evidence type="ECO:0000259" key="1">
    <source>
        <dbReference type="Pfam" id="PF25837"/>
    </source>
</evidence>
<organism evidence="3 4">
    <name type="scientific">Planosporangium thailandense</name>
    <dbReference type="NCBI Taxonomy" id="765197"/>
    <lineage>
        <taxon>Bacteria</taxon>
        <taxon>Bacillati</taxon>
        <taxon>Actinomycetota</taxon>
        <taxon>Actinomycetes</taxon>
        <taxon>Micromonosporales</taxon>
        <taxon>Micromonosporaceae</taxon>
        <taxon>Planosporangium</taxon>
    </lineage>
</organism>
<dbReference type="InterPro" id="IPR058788">
    <property type="entry name" value="ApnL_N"/>
</dbReference>
<feature type="domain" description="D-apionate lactonase N-terminal" evidence="1">
    <location>
        <begin position="15"/>
        <end position="224"/>
    </location>
</feature>
<dbReference type="Pfam" id="PF25837">
    <property type="entry name" value="Apionate_lact_N"/>
    <property type="match status" value="1"/>
</dbReference>
<accession>A0ABX0Y4Y4</accession>
<keyword evidence="4" id="KW-1185">Reference proteome</keyword>
<dbReference type="Pfam" id="PF25838">
    <property type="entry name" value="Apionate_lact_M"/>
    <property type="match status" value="1"/>
</dbReference>
<comment type="caution">
    <text evidence="3">The sequence shown here is derived from an EMBL/GenBank/DDBJ whole genome shotgun (WGS) entry which is preliminary data.</text>
</comment>
<dbReference type="Proteomes" id="UP000722989">
    <property type="component" value="Unassembled WGS sequence"/>
</dbReference>
<name>A0ABX0Y4Y4_9ACTN</name>
<proteinExistence type="predicted"/>
<sequence length="583" mass="62140">MMPGSDLVRSRMGGAPRTLARGRWSVEVRGDEVADIRFDGVHLLRAIRPVVRDRDWNTVPVAVVSQHLTDADATLVTRLRFETDGIAYEATTRLRLHDDELTVDFDGRALVDFERNRIGLVVLHPAADAGRAVRVKHTDGGLTTGSWPTHISPHQPFRDVAGFEWRKDGVTATLSLSGDVFETEDQRNWTDASFKTYSTPLSLPFPVAVPAGADCHQHLRLAADGRAESGAGPSTEELTVSSTVAGVLPPVSLGASLYPPPARPLDGLAAYETVLVELVGEEERWPDQLRSAARQADALTAHLDVRVVTAEPDAIGRCVAQLAGLPVARLGVFDRDSHVSAPALWGALRDSVRRHGFTGQLVAGTRAHFTELNRNIHQIPEDADALTFSVTPQMHATEIPHLIDSLAMQRIVAENARRLGGGRPVLVGPVTLARRFNAVATTAAPDPAVDALRAIDPLQPTDFTAAWTLGSVASLAAAGVAGVCYFETGGPRGIVTSDQTVTPAGKVLNRIARLRGRPVLRCTAPDGIAALAVLLDGGSVELAVANLSATARTITVGGPGRRPIPVDLDGWSVHHATLDAPVD</sequence>
<evidence type="ECO:0000313" key="4">
    <source>
        <dbReference type="Proteomes" id="UP000722989"/>
    </source>
</evidence>
<evidence type="ECO:0000259" key="2">
    <source>
        <dbReference type="Pfam" id="PF25838"/>
    </source>
</evidence>
<dbReference type="InterPro" id="IPR058787">
    <property type="entry name" value="ApnL_M"/>
</dbReference>
<dbReference type="RefSeq" id="WP_167928372.1">
    <property type="nucleotide sequence ID" value="NZ_JAATVY010000030.1"/>
</dbReference>
<feature type="domain" description="D-apionate lactonase TIM barrel" evidence="2">
    <location>
        <begin position="272"/>
        <end position="516"/>
    </location>
</feature>
<reference evidence="3 4" key="1">
    <citation type="submission" date="2020-03" db="EMBL/GenBank/DDBJ databases">
        <title>WGS of the type strain of Planosporangium spp.</title>
        <authorList>
            <person name="Thawai C."/>
        </authorList>
    </citation>
    <scope>NUCLEOTIDE SEQUENCE [LARGE SCALE GENOMIC DNA]</scope>
    <source>
        <strain evidence="3 4">TBRC 5610</strain>
    </source>
</reference>
<protein>
    <submittedName>
        <fullName evidence="3">Uncharacterized protein</fullName>
    </submittedName>
</protein>
<gene>
    <name evidence="3" type="ORF">HC031_27650</name>
</gene>
<evidence type="ECO:0000313" key="3">
    <source>
        <dbReference type="EMBL" id="NJC73471.1"/>
    </source>
</evidence>